<dbReference type="RefSeq" id="WP_017801323.1">
    <property type="nucleotide sequence ID" value="NZ_JAGGMQ010000001.1"/>
</dbReference>
<protein>
    <submittedName>
        <fullName evidence="1">2-dehydro-3-deoxygalactonokinase</fullName>
        <ecNumber evidence="1">2.7.1.58</ecNumber>
    </submittedName>
</protein>
<dbReference type="Proteomes" id="UP001195624">
    <property type="component" value="Unassembled WGS sequence"/>
</dbReference>
<dbReference type="InterPro" id="IPR042258">
    <property type="entry name" value="DGOK_N"/>
</dbReference>
<evidence type="ECO:0000313" key="1">
    <source>
        <dbReference type="EMBL" id="MBP2168358.1"/>
    </source>
</evidence>
<dbReference type="Gene3D" id="3.30.420.300">
    <property type="entry name" value="2-keto-3-deoxy-galactonokinase, substrate binding domain"/>
    <property type="match status" value="1"/>
</dbReference>
<dbReference type="InterPro" id="IPR007729">
    <property type="entry name" value="DGOK"/>
</dbReference>
<proteinExistence type="predicted"/>
<accession>A0ABS4P8V0</accession>
<reference evidence="1 2" key="1">
    <citation type="submission" date="2021-03" db="EMBL/GenBank/DDBJ databases">
        <authorList>
            <person name="D'Agostino P."/>
            <person name="Huntemann M."/>
            <person name="Clum A."/>
            <person name="Spunde A."/>
            <person name="Palaniappan K."/>
            <person name="Ritter S."/>
            <person name="Mikhailova N."/>
            <person name="Chen I.-M."/>
            <person name="Stamatis D."/>
            <person name="Reddy T."/>
            <person name="O'Malley R."/>
            <person name="Daum C."/>
            <person name="Shapiro N."/>
            <person name="Ivanova N."/>
            <person name="Kyrpides N."/>
            <person name="Woyke T."/>
        </authorList>
    </citation>
    <scope>NUCLEOTIDE SEQUENCE [LARGE SCALE GENOMIC DNA]</scope>
    <source>
        <strain evidence="1 2">WS4403</strain>
    </source>
</reference>
<keyword evidence="2" id="KW-1185">Reference proteome</keyword>
<comment type="caution">
    <text evidence="1">The sequence shown here is derived from an EMBL/GenBank/DDBJ whole genome shotgun (WGS) entry which is preliminary data.</text>
</comment>
<dbReference type="EMBL" id="JAGGMQ010000001">
    <property type="protein sequence ID" value="MBP2168358.1"/>
    <property type="molecule type" value="Genomic_DNA"/>
</dbReference>
<organism evidence="1 2">
    <name type="scientific">Winslowiella toletana</name>
    <dbReference type="NCBI Taxonomy" id="92490"/>
    <lineage>
        <taxon>Bacteria</taxon>
        <taxon>Pseudomonadati</taxon>
        <taxon>Pseudomonadota</taxon>
        <taxon>Gammaproteobacteria</taxon>
        <taxon>Enterobacterales</taxon>
        <taxon>Erwiniaceae</taxon>
        <taxon>Winslowiella</taxon>
    </lineage>
</organism>
<sequence length="297" mass="32534">MNYIAVDWGTSNFRAIRVTDGQIAAIVQSDQGVGRCQREMLPLILQQQITRLGDDYNQQLPVILCGMAGSNIGIYDAGYQSLPLAFSALQDKGIPLPGILPNPLTIKAGISSVAEWEVCRGEEMQLLGALYLSDARVFSAVGTHSKWLTVDRDRQQITTLCTLMSGELYSLLLNHSVVGKGLPPQTFSREHFLTGVDSAALAKAEQRDLMTELFRCRGRYILGQFDAAYAACWLSGFLTAHELLTGHPRQQSVCFIGASSLLEHYQLASHHLGLPCTTLLAEEALIAGLNKVFEHDV</sequence>
<dbReference type="Pfam" id="PF05035">
    <property type="entry name" value="DGOK"/>
    <property type="match status" value="1"/>
</dbReference>
<dbReference type="InterPro" id="IPR042257">
    <property type="entry name" value="DGOK_C"/>
</dbReference>
<gene>
    <name evidence="1" type="ORF">J2125_001550</name>
</gene>
<dbReference type="GO" id="GO:0008671">
    <property type="term" value="F:2-dehydro-3-deoxygalactonokinase activity"/>
    <property type="evidence" value="ECO:0007669"/>
    <property type="project" value="UniProtKB-EC"/>
</dbReference>
<name>A0ABS4P8V0_9GAMM</name>
<evidence type="ECO:0000313" key="2">
    <source>
        <dbReference type="Proteomes" id="UP001195624"/>
    </source>
</evidence>
<dbReference type="Gene3D" id="3.30.420.310">
    <property type="entry name" value="2-keto-3-deoxy-galactonokinase, C-terminal domain"/>
    <property type="match status" value="1"/>
</dbReference>
<reference evidence="2" key="2">
    <citation type="submission" date="2023-07" db="EMBL/GenBank/DDBJ databases">
        <title>Genome mining of underrepresented organisms for secondary metabolites.</title>
        <authorList>
            <person name="D'Agostino P.M."/>
        </authorList>
    </citation>
    <scope>NUCLEOTIDE SEQUENCE [LARGE SCALE GENOMIC DNA]</scope>
    <source>
        <strain evidence="2">WS4403</strain>
    </source>
</reference>
<keyword evidence="1" id="KW-0808">Transferase</keyword>
<dbReference type="EC" id="2.7.1.58" evidence="1"/>